<keyword evidence="2" id="KW-1185">Reference proteome</keyword>
<dbReference type="AlphaFoldDB" id="A0A143PUM2"/>
<proteinExistence type="predicted"/>
<sequence>MRHIHTRSLPVNSLIARSNRAALAIGALAMLILSDAPRAQSTIKPYALESAAGLRLHNVTAEPATLDGKRGLRVRFDEAVRRRMEAMTPQEREAALKSGEVSEQLPIIDGLEFGNGVIEAEIAGTPRTDVFKDARGFVGIAFRVQEDLRSYDAFYLRPTNGRADDQLRRNHSVQYISHPDWPWPRLRKETPEKYESYVDLVPGVWTRVRIEVRAAQARLFVHGQAQPTLIVNDVKSGPNARGGVALWIDVSTDAHFRNLTVTPE</sequence>
<protein>
    <recommendedName>
        <fullName evidence="3">3-keto-disaccharide hydrolase domain-containing protein</fullName>
    </recommendedName>
</protein>
<dbReference type="EMBL" id="CP015136">
    <property type="protein sequence ID" value="AMY12081.1"/>
    <property type="molecule type" value="Genomic_DNA"/>
</dbReference>
<organism evidence="1 2">
    <name type="scientific">Luteitalea pratensis</name>
    <dbReference type="NCBI Taxonomy" id="1855912"/>
    <lineage>
        <taxon>Bacteria</taxon>
        <taxon>Pseudomonadati</taxon>
        <taxon>Acidobacteriota</taxon>
        <taxon>Vicinamibacteria</taxon>
        <taxon>Vicinamibacterales</taxon>
        <taxon>Vicinamibacteraceae</taxon>
        <taxon>Luteitalea</taxon>
    </lineage>
</organism>
<reference evidence="1 2" key="1">
    <citation type="journal article" date="2016" name="Genome Announc.">
        <title>First Complete Genome Sequence of a Subdivision 6 Acidobacterium Strain.</title>
        <authorList>
            <person name="Huang S."/>
            <person name="Vieira S."/>
            <person name="Bunk B."/>
            <person name="Riedel T."/>
            <person name="Sproer C."/>
            <person name="Overmann J."/>
        </authorList>
    </citation>
    <scope>NUCLEOTIDE SEQUENCE [LARGE SCALE GENOMIC DNA]</scope>
    <source>
        <strain evidence="2">DSM 100886 HEG_-6_39</strain>
    </source>
</reference>
<dbReference type="PATRIC" id="fig|1813736.3.peg.5632"/>
<name>A0A143PUM2_LUTPR</name>
<dbReference type="Proteomes" id="UP000076079">
    <property type="component" value="Chromosome"/>
</dbReference>
<evidence type="ECO:0000313" key="1">
    <source>
        <dbReference type="EMBL" id="AMY12081.1"/>
    </source>
</evidence>
<dbReference type="Gene3D" id="2.60.120.560">
    <property type="entry name" value="Exo-inulinase, domain 1"/>
    <property type="match status" value="1"/>
</dbReference>
<dbReference type="STRING" id="1855912.LuPra_05353"/>
<reference evidence="2" key="2">
    <citation type="submission" date="2016-04" db="EMBL/GenBank/DDBJ databases">
        <title>First Complete Genome Sequence of a Subdivision 6 Acidobacterium.</title>
        <authorList>
            <person name="Huang S."/>
            <person name="Vieira S."/>
            <person name="Bunk B."/>
            <person name="Riedel T."/>
            <person name="Sproeer C."/>
            <person name="Overmann J."/>
        </authorList>
    </citation>
    <scope>NUCLEOTIDE SEQUENCE [LARGE SCALE GENOMIC DNA]</scope>
    <source>
        <strain evidence="2">DSM 100886 HEG_-6_39</strain>
    </source>
</reference>
<evidence type="ECO:0000313" key="2">
    <source>
        <dbReference type="Proteomes" id="UP000076079"/>
    </source>
</evidence>
<evidence type="ECO:0008006" key="3">
    <source>
        <dbReference type="Google" id="ProtNLM"/>
    </source>
</evidence>
<accession>A0A143PUM2</accession>
<dbReference type="KEGG" id="abac:LuPra_05353"/>
<gene>
    <name evidence="1" type="ORF">LuPra_05353</name>
</gene>